<proteinExistence type="predicted"/>
<evidence type="ECO:0000313" key="3">
    <source>
        <dbReference type="RefSeq" id="XP_015932046.1"/>
    </source>
</evidence>
<dbReference type="GeneID" id="107458351"/>
<dbReference type="AlphaFoldDB" id="A0A6P4B4I4"/>
<dbReference type="InterPro" id="IPR013103">
    <property type="entry name" value="RVT_2"/>
</dbReference>
<protein>
    <submittedName>
        <fullName evidence="3">Uncharacterized protein LOC107458351</fullName>
    </submittedName>
</protein>
<dbReference type="Pfam" id="PF07727">
    <property type="entry name" value="RVT_2"/>
    <property type="match status" value="1"/>
</dbReference>
<dbReference type="RefSeq" id="XP_015932046.1">
    <property type="nucleotide sequence ID" value="XM_016076560.1"/>
</dbReference>
<evidence type="ECO:0000313" key="2">
    <source>
        <dbReference type="Proteomes" id="UP000515211"/>
    </source>
</evidence>
<reference evidence="3" key="2">
    <citation type="submission" date="2025-08" db="UniProtKB">
        <authorList>
            <consortium name="RefSeq"/>
        </authorList>
    </citation>
    <scope>IDENTIFICATION</scope>
    <source>
        <tissue evidence="3">Whole plant</tissue>
    </source>
</reference>
<dbReference type="KEGG" id="adu:107458351"/>
<accession>A0A6P4B4I4</accession>
<dbReference type="Proteomes" id="UP000515211">
    <property type="component" value="Chromosome 7"/>
</dbReference>
<name>A0A6P4B4I4_ARADU</name>
<gene>
    <name evidence="3" type="primary">LOC107458351</name>
</gene>
<reference evidence="2" key="1">
    <citation type="journal article" date="2016" name="Nat. Genet.">
        <title>The genome sequences of Arachis duranensis and Arachis ipaensis, the diploid ancestors of cultivated peanut.</title>
        <authorList>
            <person name="Bertioli D.J."/>
            <person name="Cannon S.B."/>
            <person name="Froenicke L."/>
            <person name="Huang G."/>
            <person name="Farmer A.D."/>
            <person name="Cannon E.K."/>
            <person name="Liu X."/>
            <person name="Gao D."/>
            <person name="Clevenger J."/>
            <person name="Dash S."/>
            <person name="Ren L."/>
            <person name="Moretzsohn M.C."/>
            <person name="Shirasawa K."/>
            <person name="Huang W."/>
            <person name="Vidigal B."/>
            <person name="Abernathy B."/>
            <person name="Chu Y."/>
            <person name="Niederhuth C.E."/>
            <person name="Umale P."/>
            <person name="Araujo A.C."/>
            <person name="Kozik A."/>
            <person name="Kim K.D."/>
            <person name="Burow M.D."/>
            <person name="Varshney R.K."/>
            <person name="Wang X."/>
            <person name="Zhang X."/>
            <person name="Barkley N."/>
            <person name="Guimaraes P.M."/>
            <person name="Isobe S."/>
            <person name="Guo B."/>
            <person name="Liao B."/>
            <person name="Stalker H.T."/>
            <person name="Schmitz R.J."/>
            <person name="Scheffler B.E."/>
            <person name="Leal-Bertioli S.C."/>
            <person name="Xun X."/>
            <person name="Jackson S.A."/>
            <person name="Michelmore R."/>
            <person name="Ozias-Akins P."/>
        </authorList>
    </citation>
    <scope>NUCLEOTIDE SEQUENCE [LARGE SCALE GENOMIC DNA]</scope>
    <source>
        <strain evidence="2">cv. V14167</strain>
    </source>
</reference>
<feature type="domain" description="Reverse transcriptase Ty1/copia-type" evidence="1">
    <location>
        <begin position="91"/>
        <end position="200"/>
    </location>
</feature>
<sequence>MTVQGEGNIRNVAFNEDSITDNDQDLVPIIVQDTIIVQEHNENPIVDPVAVQENNENIIVAQDTAIILKINENPPQPQPIQQAQQPQEVLLTRSNREKRKSIYGLKQASRQCGSKYIFLVLSVDDILLASNDIDLLHETNKFQSNKFEMKDLGNASFVLGIEILRDRSQGILGLSQKNYIKKILSRYGMKSCRPMDTPVTK</sequence>
<evidence type="ECO:0000259" key="1">
    <source>
        <dbReference type="Pfam" id="PF07727"/>
    </source>
</evidence>
<keyword evidence="2" id="KW-1185">Reference proteome</keyword>
<organism evidence="2 3">
    <name type="scientific">Arachis duranensis</name>
    <name type="common">Wild peanut</name>
    <dbReference type="NCBI Taxonomy" id="130453"/>
    <lineage>
        <taxon>Eukaryota</taxon>
        <taxon>Viridiplantae</taxon>
        <taxon>Streptophyta</taxon>
        <taxon>Embryophyta</taxon>
        <taxon>Tracheophyta</taxon>
        <taxon>Spermatophyta</taxon>
        <taxon>Magnoliopsida</taxon>
        <taxon>eudicotyledons</taxon>
        <taxon>Gunneridae</taxon>
        <taxon>Pentapetalae</taxon>
        <taxon>rosids</taxon>
        <taxon>fabids</taxon>
        <taxon>Fabales</taxon>
        <taxon>Fabaceae</taxon>
        <taxon>Papilionoideae</taxon>
        <taxon>50 kb inversion clade</taxon>
        <taxon>dalbergioids sensu lato</taxon>
        <taxon>Dalbergieae</taxon>
        <taxon>Pterocarpus clade</taxon>
        <taxon>Arachis</taxon>
    </lineage>
</organism>